<accession>A0A9C7CEC2</accession>
<feature type="compositionally biased region" description="Basic and acidic residues" evidence="2">
    <location>
        <begin position="104"/>
        <end position="134"/>
    </location>
</feature>
<feature type="compositionally biased region" description="Low complexity" evidence="2">
    <location>
        <begin position="1631"/>
        <end position="1651"/>
    </location>
</feature>
<feature type="compositionally biased region" description="Low complexity" evidence="2">
    <location>
        <begin position="2060"/>
        <end position="2070"/>
    </location>
</feature>
<reference evidence="3" key="1">
    <citation type="submission" date="2022-10" db="EMBL/GenBank/DDBJ databases">
        <title>Genome sequences of endogenous nimaviruses in decapod crustaceans.</title>
        <authorList>
            <person name="Kawato S."/>
            <person name="Nozaki R."/>
            <person name="Kondo H."/>
            <person name="Hirono I."/>
        </authorList>
    </citation>
    <scope>NUCLEOTIDE SEQUENCE</scope>
    <source>
        <strain evidence="3">Lva-Nima_1</strain>
    </source>
</reference>
<dbReference type="GO" id="GO:0071933">
    <property type="term" value="F:Arp2/3 complex binding"/>
    <property type="evidence" value="ECO:0007669"/>
    <property type="project" value="TreeGrafter"/>
</dbReference>
<feature type="compositionally biased region" description="Low complexity" evidence="2">
    <location>
        <begin position="1847"/>
        <end position="1858"/>
    </location>
</feature>
<feature type="compositionally biased region" description="Pro residues" evidence="2">
    <location>
        <begin position="1652"/>
        <end position="1672"/>
    </location>
</feature>
<feature type="compositionally biased region" description="Low complexity" evidence="2">
    <location>
        <begin position="1698"/>
        <end position="1707"/>
    </location>
</feature>
<feature type="compositionally biased region" description="Low complexity" evidence="2">
    <location>
        <begin position="1939"/>
        <end position="1959"/>
    </location>
</feature>
<dbReference type="GO" id="GO:0034237">
    <property type="term" value="F:protein kinase A regulatory subunit binding"/>
    <property type="evidence" value="ECO:0007669"/>
    <property type="project" value="TreeGrafter"/>
</dbReference>
<feature type="region of interest" description="Disordered" evidence="2">
    <location>
        <begin position="1622"/>
        <end position="2262"/>
    </location>
</feature>
<organism evidence="3">
    <name type="scientific">Litopenaeus vannamei majanivirus Nimav-1_LVa</name>
    <dbReference type="NCBI Taxonomy" id="2984273"/>
    <lineage>
        <taxon>Viruses</taxon>
        <taxon>Viruses incertae sedis</taxon>
        <taxon>Naldaviricetes</taxon>
        <taxon>Nimaviridae</taxon>
    </lineage>
</organism>
<feature type="compositionally biased region" description="Pro residues" evidence="2">
    <location>
        <begin position="1833"/>
        <end position="1846"/>
    </location>
</feature>
<name>A0A9C7CEC2_9VIRU</name>
<dbReference type="GO" id="GO:0003779">
    <property type="term" value="F:actin binding"/>
    <property type="evidence" value="ECO:0007669"/>
    <property type="project" value="UniProtKB-KW"/>
</dbReference>
<keyword evidence="1" id="KW-0175">Coiled coil</keyword>
<feature type="compositionally biased region" description="Polar residues" evidence="2">
    <location>
        <begin position="1"/>
        <end position="14"/>
    </location>
</feature>
<feature type="compositionally biased region" description="Pro residues" evidence="2">
    <location>
        <begin position="1885"/>
        <end position="1898"/>
    </location>
</feature>
<feature type="compositionally biased region" description="Pro residues" evidence="2">
    <location>
        <begin position="1768"/>
        <end position="1779"/>
    </location>
</feature>
<feature type="compositionally biased region" description="Pro residues" evidence="2">
    <location>
        <begin position="1859"/>
        <end position="1872"/>
    </location>
</feature>
<feature type="compositionally biased region" description="Pro residues" evidence="2">
    <location>
        <begin position="1909"/>
        <end position="1938"/>
    </location>
</feature>
<feature type="compositionally biased region" description="Polar residues" evidence="2">
    <location>
        <begin position="165"/>
        <end position="181"/>
    </location>
</feature>
<feature type="region of interest" description="Disordered" evidence="2">
    <location>
        <begin position="3076"/>
        <end position="3122"/>
    </location>
</feature>
<feature type="compositionally biased region" description="Pro residues" evidence="2">
    <location>
        <begin position="1727"/>
        <end position="1738"/>
    </location>
</feature>
<dbReference type="GO" id="GO:0030036">
    <property type="term" value="P:actin cytoskeleton organization"/>
    <property type="evidence" value="ECO:0007669"/>
    <property type="project" value="InterPro"/>
</dbReference>
<feature type="compositionally biased region" description="Pro residues" evidence="2">
    <location>
        <begin position="2154"/>
        <end position="2180"/>
    </location>
</feature>
<feature type="compositionally biased region" description="Low complexity" evidence="2">
    <location>
        <begin position="1757"/>
        <end position="1767"/>
    </location>
</feature>
<feature type="compositionally biased region" description="Low complexity" evidence="2">
    <location>
        <begin position="2214"/>
        <end position="2223"/>
    </location>
</feature>
<feature type="compositionally biased region" description="Pro residues" evidence="2">
    <location>
        <begin position="2071"/>
        <end position="2082"/>
    </location>
</feature>
<feature type="compositionally biased region" description="Low complexity" evidence="2">
    <location>
        <begin position="1798"/>
        <end position="1808"/>
    </location>
</feature>
<dbReference type="InterPro" id="IPR028288">
    <property type="entry name" value="SCAR/WAVE_fam"/>
</dbReference>
<feature type="region of interest" description="Disordered" evidence="2">
    <location>
        <begin position="1532"/>
        <end position="1554"/>
    </location>
</feature>
<sequence length="3174" mass="358856">MEYTTDIDNLNISSEDNEETKKRKHIDNNDTNSCKKKHEDNLAVTATNSAEHQSSNMYVLEYNDCIDIDHNDNDNISVDNKKILSIEYPNNKDDHQSGGNNVTPKEKSSSNTGKDDNGDVKSNTNDHRTDDQKKKTAINPNMNIPKKKSPSNTGKDCDDNDYGKLNTNDDNSCPYNTNDTVSTRKRKADIESTDNTEMNNENSTEEKIKFISGNTAVKYTKCSKKHQDTTKMVGLHESGRSRVKNKTDKSENSNKKEKKERRKKKDNKSDNSNKKEKKKKKKEKKNQKNELTVRDINDDQVYKTFLDLKYYTSLYNVDIDNVKSFDNLFLNEDSYINPGLVVYNIDEFSLELQKLINEGSNKSACVAFAECIFNQLEDSCCRQNDDTFIEDSDIVQETCDSFKEKSLFLFYAIITYSMKQSISSNTILSIVEKYQDLYFKSLHLFTKEIEEKMEGVLDMDSRYSFLCTCILNNYYYRKSSYSNNNNIIPTRCAIFARNIKDNNIIIRATNSFNSSFACVHSLLYSSNFLFVKHIQDKQFLFTYSDGTADHVITILISYEMNSEQNVDLKTIHFGVFKVYIAGSSISPTGNTIMKKIINRVRLEMVGLSKLDTDPFKFPTCNDLLLSWSPPLSRTDARCFLPLLRSYNIDNIPYNIDNIPFQIIARDIYDCSREMCIAFSQIRNSGATSKYKEQIVEKLFSIRCSRSAQSGLTPVVTEDGMTSYFLATGTLHKPLKTCPVETRYETILTPLLIDPTVDEVWALKKKATLCIKDTIIYLYQNKVITNITDLVKLVDSNASNFDQVFSSEVLGPGFNLEIFKPLFLSKVIDENISNESSIKSRITNILSQEYQDISTDIVLVIQKLKDIFCNNNNTLQDIIKIIADTFLSLRYLTSLSDEEEATALSSSSFNQYNSLDLIRICLHSFFLELWCCLQNILTVSNSLITFTGFKLISFAFFLYASSLDELLLIYSSSNLFSSYYQWGYGLFDMTCKVSCLIATHLQYLASTQRCNSILSQHAYVNISEIVSDVIGKFPFFTDDVYIGDDQIKKKKKILNYFLCDDIIVLLNDLMLEKIPENIYRLFSTYDGDEARYHNITVWGDNLHNRFNEEITLNNKHKTQRSQKILIDNRPWQTQCDAVVKFQRDWGDSMVTAIEEIFAHTSFELSDSYNDSYSNIIYPSNPSMSMVPCLTTSKLTDNFSIKDNVYIFDNVSCLRTFIDILTSKWKFEKKSQDDAYKVLDLIKHRLTNHSDVEKYNLFRSHITSIFDKTNTIWNHPPNKLSLDTICEMTMKFLKDFPIYDKHETIETTMRTFVINSKNEINVTMNEIEELVNKANSQNLKIGNLLNQITKEVNNVIIKVQYIQSQEKERDEFIENINKKIAYLEHDNEDTKRNTFIIENGNSIKTKIINIKGNVESVMKELEKIEKIICYANNTKGHLNNIECGVSNAKNIQNIIFDRLKNSVLSTTIEEIQLMVKYISSEKENISDELQKIDALNIDLERGYNVVHELRRQIAVVLSTITNIIEGYNTFRDFSPDDTRMDIQQESDTPKEKDEKMDVQQEITTAAAVLSTVAATTKLTVDDSSYPMATSPPLATSEKKHITEISVVLIPETCYDSLLQSQQLLPTQPPPLSQSPQPTMLPLSQPTSLPTQPLSQPPPPLPTQPLSQPPPPLPIQPLSQPTQPTSLPTQPPPPPLPQPTQPTSLPTQPLSQPPPQPTSLPLSQPTSLPTQPPPPPLPQPTQPTSLPTQSLSQPPPQPTSLPLSQPTSLPTQPPPPPLPQPTQPTSLPTQSLSQPPPQPTSLPLSQPTSLPTQPPPPPLPQPTQPTSLPTQSLSQPLPPPPPPPLPQPTQPTSLPTQSLSQPLPPPPPPPLPQPTQPTSLPTQSLSQPLPPPPPPPLPQPTQPTSLPTQPLSQPPPPLPTQPLSQPPPPLPPQPPPLPQPTQPTSLPTQPLSQPTQPTSLPTQPLPQPTQPTSLPTQPLPQPTQPTSLPTQPLPQPTQPRHSRLRRCHSRHNRHRCRHSRCHSRLRRCHSRHNRHHCRHSRCHSRTPPLPTQPLSQPPPQPTSLPLSQPTSLPTQPPPPPLPQPTQPTSLPLSQPTSLPTQPPPPPLPQPTQPTSLPTQSLSQPLPQPTQPTSLPTQPLSQPPPPLPQPTQPTSLPTQPPSQPPPPLPTQPLSQPPPPLPQPTQPTSLPTQPLSQPPPPLPTQPLSQPPPPLPQPTQPTSLPTQPLSQPPLPQPTSLLTQPLSQPPLPQPTSLPTQPLPQPTQPPVVGEEIIRKLLYNNYKNMLEHIHKNIQQVISNLQVDLNRKISNFDLKLKQLTDKNEIFNLCNLYMSKNDIVRINENLNAIFNETEDYEQYKKNLGENSEYIVYFFDEHNKYMFECNNIKDDCINRCRDIINMYNNKIQDLSNSVAIKTSNVPRKQHNQEEIMETEENTATQERVNENTNTTTDIITPQTILEFAKMLTDTVTSNNTNHNESNITIKLHESSISQDKKKFEKYIHTVVKKHRYLDIKEIPNYVKILYSRKDIDYIHPLHFTNMLSLDAAFTLLPLFRERKVNDILCKLRATLSLHQEEEKGSSTLLNHKTTVNETALKLYHALRRCLLDFLYTDPGARSIIKKIRATKQQYVGVIKNSSPVLMNALITNCIYYDTDMISTIATIIMDTLDAIQKHVRVRDIFDIAVIGLITGVEQLRQRWVNSTDFSEGTRRDTMVMAIHILELVFGRLVLQAPSTSLWKTHRICYQLPFLSVMIECVDKFFIVASHRALHLRRILNDYRLSGKKIHHIQSRQETLYDYESLDKLLVNMIQITRNVREAFLAVFHNIFLLLCSYAGDSNLDIGDDKQYSTILGKNEDIKTVLPSQVSIADMIDSKQILYVNTTATDIFRRIIDSMTANVPSVFLKTPEFRSTITYGEVSLSCGNGMENLSNVPTLDNIERSGMFRSLFISNIITQMTTDITNSPNQRLVVTHLATIPTSPISIEFNDIVSGSPPINSSSSLVGSNVNETINLSSSSFQYDHHPLIQIELIANHVTLSLTNIGDVCTLEKLFKVRDRVKEILKKPVNVLAPGTPVSIPRDINKKSKFATSSGNDRRRHLLKSSKTSSSLARKDNYNNSLIQEPRNARSTSNVNTTEMLVVPSIINPLFIQTTLTNNHDEHGSTQRIKTGALKSVNESCGCLFYI</sequence>
<feature type="region of interest" description="Disordered" evidence="2">
    <location>
        <begin position="2413"/>
        <end position="2434"/>
    </location>
</feature>
<dbReference type="PANTHER" id="PTHR12902:SF1">
    <property type="entry name" value="WISKOTT-ALDRICH SYNDROME PROTEIN FAMILY MEMBER"/>
    <property type="match status" value="1"/>
</dbReference>
<feature type="compositionally biased region" description="Low complexity" evidence="2">
    <location>
        <begin position="1780"/>
        <end position="1790"/>
    </location>
</feature>
<feature type="compositionally biased region" description="Pro residues" evidence="2">
    <location>
        <begin position="2191"/>
        <end position="2213"/>
    </location>
</feature>
<evidence type="ECO:0000313" key="3">
    <source>
        <dbReference type="EMBL" id="BDT62097.1"/>
    </source>
</evidence>
<feature type="compositionally biased region" description="Low complexity" evidence="2">
    <location>
        <begin position="193"/>
        <end position="202"/>
    </location>
</feature>
<feature type="compositionally biased region" description="Polar residues" evidence="2">
    <location>
        <begin position="3105"/>
        <end position="3122"/>
    </location>
</feature>
<feature type="compositionally biased region" description="Low complexity" evidence="2">
    <location>
        <begin position="1899"/>
        <end position="1908"/>
    </location>
</feature>
<feature type="compositionally biased region" description="Low complexity" evidence="2">
    <location>
        <begin position="2083"/>
        <end position="2096"/>
    </location>
</feature>
<feature type="compositionally biased region" description="Low complexity" evidence="2">
    <location>
        <begin position="1716"/>
        <end position="1726"/>
    </location>
</feature>
<feature type="compositionally biased region" description="Pro residues" evidence="2">
    <location>
        <begin position="1809"/>
        <end position="1820"/>
    </location>
</feature>
<dbReference type="PANTHER" id="PTHR12902">
    <property type="entry name" value="WASP-1"/>
    <property type="match status" value="1"/>
</dbReference>
<feature type="compositionally biased region" description="Basic residues" evidence="2">
    <location>
        <begin position="275"/>
        <end position="285"/>
    </location>
</feature>
<feature type="compositionally biased region" description="Pro residues" evidence="2">
    <location>
        <begin position="2097"/>
        <end position="2108"/>
    </location>
</feature>
<evidence type="ECO:0000256" key="1">
    <source>
        <dbReference type="SAM" id="Coils"/>
    </source>
</evidence>
<dbReference type="PRINTS" id="PR01217">
    <property type="entry name" value="PRICHEXTENSN"/>
</dbReference>
<feature type="compositionally biased region" description="Basic residues" evidence="2">
    <location>
        <begin position="1997"/>
        <end position="2041"/>
    </location>
</feature>
<feature type="compositionally biased region" description="Low complexity" evidence="2">
    <location>
        <begin position="1873"/>
        <end position="1884"/>
    </location>
</feature>
<feature type="compositionally biased region" description="Pro residues" evidence="2">
    <location>
        <begin position="2044"/>
        <end position="2059"/>
    </location>
</feature>
<feature type="coiled-coil region" evidence="1">
    <location>
        <begin position="1311"/>
        <end position="1345"/>
    </location>
</feature>
<feature type="compositionally biased region" description="Low complexity" evidence="2">
    <location>
        <begin position="1739"/>
        <end position="1749"/>
    </location>
</feature>
<protein>
    <submittedName>
        <fullName evidence="3">Uncharacterized protein</fullName>
    </submittedName>
</protein>
<feature type="compositionally biased region" description="Low complexity" evidence="2">
    <location>
        <begin position="2109"/>
        <end position="2136"/>
    </location>
</feature>
<feature type="compositionally biased region" description="Low complexity" evidence="2">
    <location>
        <begin position="1821"/>
        <end position="1832"/>
    </location>
</feature>
<evidence type="ECO:0000256" key="2">
    <source>
        <dbReference type="SAM" id="MobiDB-lite"/>
    </source>
</evidence>
<feature type="region of interest" description="Disordered" evidence="2">
    <location>
        <begin position="221"/>
        <end position="291"/>
    </location>
</feature>
<dbReference type="GO" id="GO:2000601">
    <property type="term" value="P:positive regulation of Arp2/3 complex-mediated actin nucleation"/>
    <property type="evidence" value="ECO:0007669"/>
    <property type="project" value="TreeGrafter"/>
</dbReference>
<proteinExistence type="predicted"/>
<feature type="compositionally biased region" description="Pro residues" evidence="2">
    <location>
        <begin position="2137"/>
        <end position="2147"/>
    </location>
</feature>
<feature type="compositionally biased region" description="Low complexity" evidence="2">
    <location>
        <begin position="2181"/>
        <end position="2190"/>
    </location>
</feature>
<feature type="compositionally biased region" description="Low complexity" evidence="2">
    <location>
        <begin position="1673"/>
        <end position="1685"/>
    </location>
</feature>
<feature type="compositionally biased region" description="Basic and acidic residues" evidence="2">
    <location>
        <begin position="237"/>
        <end position="257"/>
    </location>
</feature>
<feature type="compositionally biased region" description="Pro residues" evidence="2">
    <location>
        <begin position="2240"/>
        <end position="2261"/>
    </location>
</feature>
<feature type="compositionally biased region" description="Pro residues" evidence="2">
    <location>
        <begin position="1686"/>
        <end position="1697"/>
    </location>
</feature>
<feature type="region of interest" description="Disordered" evidence="2">
    <location>
        <begin position="88"/>
        <end position="207"/>
    </location>
</feature>
<dbReference type="EMBL" id="LC738872">
    <property type="protein sequence ID" value="BDT62097.1"/>
    <property type="molecule type" value="Genomic_DNA"/>
</dbReference>
<feature type="region of interest" description="Disordered" evidence="2">
    <location>
        <begin position="1"/>
        <end position="37"/>
    </location>
</feature>